<sequence length="465" mass="49991">MARDFTTSEGGNVAIMASIGITAILAITGAAIDYTMASSSTARSQQIADAVALSAAIYMKKHGEIPDGSNGGVPPGTHSAASLGYDLQGWVNGGADDVNVNVTYDEVTREAVVTVRGKTNTTFSSIMGFDQLDFSTQATVSFEASQLADVASVALVLDNSGSMKWHDKPYVKNGNGNGNGNGEWKPPAGAVQRISALKTSVNGFMDNLGTLVGDQSGSKPKIVRTGMLAYNTSTISSRTKTMKWQLLSKSDVNSMSAGGGTNSSTSMKSAKNWIKSEDAIHHAANGKTPLKYVVFMTDGVNNNNGSQVVQASGGGIWRRERCTFKKKHKNKKWKWNCYTEEKTQTNKPSGSVGYWNKNKAYDYAWIEYRKTLPDNEETLGYCQEMKDAGATVYTIGFALEEGTYGDGGWGTVWQNSSSTQIAYSFLEECASGPDYFIAAENAEDLNQAFTTIGEEIVSEVIRIKS</sequence>
<evidence type="ECO:0000256" key="1">
    <source>
        <dbReference type="SAM" id="Phobius"/>
    </source>
</evidence>
<reference evidence="3" key="1">
    <citation type="journal article" date="2014" name="Int. J. Syst. Evol. Microbiol.">
        <title>Complete genome of a new Firmicutes species belonging to the dominant human colonic microbiota ('Ruminococcus bicirculans') reveals two chromosomes and a selective capacity to utilize plant glucans.</title>
        <authorList>
            <consortium name="NISC Comparative Sequencing Program"/>
            <person name="Wegmann U."/>
            <person name="Louis P."/>
            <person name="Goesmann A."/>
            <person name="Henrissat B."/>
            <person name="Duncan S.H."/>
            <person name="Flint H.J."/>
        </authorList>
    </citation>
    <scope>NUCLEOTIDE SEQUENCE</scope>
    <source>
        <strain evidence="3">NBRC 108219</strain>
    </source>
</reference>
<keyword evidence="4" id="KW-1185">Reference proteome</keyword>
<comment type="caution">
    <text evidence="3">The sequence shown here is derived from an EMBL/GenBank/DDBJ whole genome shotgun (WGS) entry which is preliminary data.</text>
</comment>
<keyword evidence="1" id="KW-0812">Transmembrane</keyword>
<evidence type="ECO:0000259" key="2">
    <source>
        <dbReference type="Pfam" id="PF13400"/>
    </source>
</evidence>
<dbReference type="EMBL" id="BSNK01000002">
    <property type="protein sequence ID" value="GLQ25063.1"/>
    <property type="molecule type" value="Genomic_DNA"/>
</dbReference>
<gene>
    <name evidence="3" type="ORF">GCM10007853_29370</name>
</gene>
<keyword evidence="1" id="KW-1133">Transmembrane helix</keyword>
<dbReference type="Pfam" id="PF13400">
    <property type="entry name" value="Tad"/>
    <property type="match status" value="1"/>
</dbReference>
<reference evidence="3" key="2">
    <citation type="submission" date="2023-01" db="EMBL/GenBank/DDBJ databases">
        <title>Draft genome sequence of Algimonas ampicilliniresistens strain NBRC 108219.</title>
        <authorList>
            <person name="Sun Q."/>
            <person name="Mori K."/>
        </authorList>
    </citation>
    <scope>NUCLEOTIDE SEQUENCE</scope>
    <source>
        <strain evidence="3">NBRC 108219</strain>
    </source>
</reference>
<accession>A0ABQ5VCD4</accession>
<keyword evidence="1" id="KW-0472">Membrane</keyword>
<dbReference type="Gene3D" id="3.40.50.410">
    <property type="entry name" value="von Willebrand factor, type A domain"/>
    <property type="match status" value="1"/>
</dbReference>
<dbReference type="SUPFAM" id="SSF53300">
    <property type="entry name" value="vWA-like"/>
    <property type="match status" value="1"/>
</dbReference>
<dbReference type="Proteomes" id="UP001161391">
    <property type="component" value="Unassembled WGS sequence"/>
</dbReference>
<proteinExistence type="predicted"/>
<organism evidence="3 4">
    <name type="scientific">Algimonas ampicilliniresistens</name>
    <dbReference type="NCBI Taxonomy" id="1298735"/>
    <lineage>
        <taxon>Bacteria</taxon>
        <taxon>Pseudomonadati</taxon>
        <taxon>Pseudomonadota</taxon>
        <taxon>Alphaproteobacteria</taxon>
        <taxon>Maricaulales</taxon>
        <taxon>Robiginitomaculaceae</taxon>
        <taxon>Algimonas</taxon>
    </lineage>
</organism>
<feature type="domain" description="Putative Flp pilus-assembly TadG-like N-terminal" evidence="2">
    <location>
        <begin position="11"/>
        <end position="56"/>
    </location>
</feature>
<feature type="transmembrane region" description="Helical" evidence="1">
    <location>
        <begin position="12"/>
        <end position="32"/>
    </location>
</feature>
<evidence type="ECO:0000313" key="4">
    <source>
        <dbReference type="Proteomes" id="UP001161391"/>
    </source>
</evidence>
<protein>
    <recommendedName>
        <fullName evidence="2">Putative Flp pilus-assembly TadG-like N-terminal domain-containing protein</fullName>
    </recommendedName>
</protein>
<name>A0ABQ5VCD4_9PROT</name>
<dbReference type="InterPro" id="IPR028087">
    <property type="entry name" value="Tad_N"/>
</dbReference>
<evidence type="ECO:0000313" key="3">
    <source>
        <dbReference type="EMBL" id="GLQ25063.1"/>
    </source>
</evidence>
<dbReference type="InterPro" id="IPR036465">
    <property type="entry name" value="vWFA_dom_sf"/>
</dbReference>